<comment type="caution">
    <text evidence="1">The sequence shown here is derived from an EMBL/GenBank/DDBJ whole genome shotgun (WGS) entry which is preliminary data.</text>
</comment>
<protein>
    <submittedName>
        <fullName evidence="1">Uncharacterized protein</fullName>
    </submittedName>
</protein>
<feature type="non-terminal residue" evidence="1">
    <location>
        <position position="1"/>
    </location>
</feature>
<evidence type="ECO:0000313" key="2">
    <source>
        <dbReference type="Proteomes" id="UP000265520"/>
    </source>
</evidence>
<evidence type="ECO:0000313" key="1">
    <source>
        <dbReference type="EMBL" id="MCI30958.1"/>
    </source>
</evidence>
<accession>A0A392R2Z2</accession>
<dbReference type="EMBL" id="LXQA010183508">
    <property type="protein sequence ID" value="MCI30958.1"/>
    <property type="molecule type" value="Genomic_DNA"/>
</dbReference>
<sequence length="51" mass="6057">VRFYAVTWPWISTVRRSDGLYFELYYEADLVKLLEYKLSSLHLTVEIALTS</sequence>
<dbReference type="Proteomes" id="UP000265520">
    <property type="component" value="Unassembled WGS sequence"/>
</dbReference>
<dbReference type="AlphaFoldDB" id="A0A392R2Z2"/>
<keyword evidence="2" id="KW-1185">Reference proteome</keyword>
<name>A0A392R2Z2_9FABA</name>
<proteinExistence type="predicted"/>
<organism evidence="1 2">
    <name type="scientific">Trifolium medium</name>
    <dbReference type="NCBI Taxonomy" id="97028"/>
    <lineage>
        <taxon>Eukaryota</taxon>
        <taxon>Viridiplantae</taxon>
        <taxon>Streptophyta</taxon>
        <taxon>Embryophyta</taxon>
        <taxon>Tracheophyta</taxon>
        <taxon>Spermatophyta</taxon>
        <taxon>Magnoliopsida</taxon>
        <taxon>eudicotyledons</taxon>
        <taxon>Gunneridae</taxon>
        <taxon>Pentapetalae</taxon>
        <taxon>rosids</taxon>
        <taxon>fabids</taxon>
        <taxon>Fabales</taxon>
        <taxon>Fabaceae</taxon>
        <taxon>Papilionoideae</taxon>
        <taxon>50 kb inversion clade</taxon>
        <taxon>NPAAA clade</taxon>
        <taxon>Hologalegina</taxon>
        <taxon>IRL clade</taxon>
        <taxon>Trifolieae</taxon>
        <taxon>Trifolium</taxon>
    </lineage>
</organism>
<reference evidence="1 2" key="1">
    <citation type="journal article" date="2018" name="Front. Plant Sci.">
        <title>Red Clover (Trifolium pratense) and Zigzag Clover (T. medium) - A Picture of Genomic Similarities and Differences.</title>
        <authorList>
            <person name="Dluhosova J."/>
            <person name="Istvanek J."/>
            <person name="Nedelnik J."/>
            <person name="Repkova J."/>
        </authorList>
    </citation>
    <scope>NUCLEOTIDE SEQUENCE [LARGE SCALE GENOMIC DNA]</scope>
    <source>
        <strain evidence="2">cv. 10/8</strain>
        <tissue evidence="1">Leaf</tissue>
    </source>
</reference>